<reference evidence="2" key="1">
    <citation type="submission" date="2014-09" db="EMBL/GenBank/DDBJ databases">
        <authorList>
            <person name="Magalhaes I.L.F."/>
            <person name="Oliveira U."/>
            <person name="Santos F.R."/>
            <person name="Vidigal T.H.D.A."/>
            <person name="Brescovit A.D."/>
            <person name="Santos A.J."/>
        </authorList>
    </citation>
    <scope>NUCLEOTIDE SEQUENCE</scope>
    <source>
        <tissue evidence="2">Shoot tissue taken approximately 20 cm above the soil surface</tissue>
    </source>
</reference>
<evidence type="ECO:0000313" key="2">
    <source>
        <dbReference type="EMBL" id="JAD54389.1"/>
    </source>
</evidence>
<proteinExistence type="predicted"/>
<feature type="compositionally biased region" description="Polar residues" evidence="1">
    <location>
        <begin position="1"/>
        <end position="16"/>
    </location>
</feature>
<organism evidence="2">
    <name type="scientific">Arundo donax</name>
    <name type="common">Giant reed</name>
    <name type="synonym">Donax arundinaceus</name>
    <dbReference type="NCBI Taxonomy" id="35708"/>
    <lineage>
        <taxon>Eukaryota</taxon>
        <taxon>Viridiplantae</taxon>
        <taxon>Streptophyta</taxon>
        <taxon>Embryophyta</taxon>
        <taxon>Tracheophyta</taxon>
        <taxon>Spermatophyta</taxon>
        <taxon>Magnoliopsida</taxon>
        <taxon>Liliopsida</taxon>
        <taxon>Poales</taxon>
        <taxon>Poaceae</taxon>
        <taxon>PACMAD clade</taxon>
        <taxon>Arundinoideae</taxon>
        <taxon>Arundineae</taxon>
        <taxon>Arundo</taxon>
    </lineage>
</organism>
<sequence length="50" mass="5954">MEHNTNRSSGSMSATFFKQDAERGSRKRQERRKEKQDVEGEKEAERNIFH</sequence>
<evidence type="ECO:0000256" key="1">
    <source>
        <dbReference type="SAM" id="MobiDB-lite"/>
    </source>
</evidence>
<name>A0A0A9ARK2_ARUDO</name>
<feature type="compositionally biased region" description="Basic and acidic residues" evidence="1">
    <location>
        <begin position="31"/>
        <end position="50"/>
    </location>
</feature>
<dbReference type="AlphaFoldDB" id="A0A0A9ARK2"/>
<feature type="region of interest" description="Disordered" evidence="1">
    <location>
        <begin position="1"/>
        <end position="50"/>
    </location>
</feature>
<reference evidence="2" key="2">
    <citation type="journal article" date="2015" name="Data Brief">
        <title>Shoot transcriptome of the giant reed, Arundo donax.</title>
        <authorList>
            <person name="Barrero R.A."/>
            <person name="Guerrero F.D."/>
            <person name="Moolhuijzen P."/>
            <person name="Goolsby J.A."/>
            <person name="Tidwell J."/>
            <person name="Bellgard S.E."/>
            <person name="Bellgard M.I."/>
        </authorList>
    </citation>
    <scope>NUCLEOTIDE SEQUENCE</scope>
    <source>
        <tissue evidence="2">Shoot tissue taken approximately 20 cm above the soil surface</tissue>
    </source>
</reference>
<accession>A0A0A9ARK2</accession>
<dbReference type="EMBL" id="GBRH01243506">
    <property type="protein sequence ID" value="JAD54389.1"/>
    <property type="molecule type" value="Transcribed_RNA"/>
</dbReference>
<protein>
    <submittedName>
        <fullName evidence="2">Uncharacterized protein</fullName>
    </submittedName>
</protein>